<evidence type="ECO:0000313" key="2">
    <source>
        <dbReference type="EMBL" id="KAH3697119.1"/>
    </source>
</evidence>
<sequence length="70" mass="7727">MSENAETIIGPSRPASRNSSRISSRASEKRAKAEAARVLVEFAKRETDIKKRLAAIKEGQNVMEADLELL</sequence>
<proteinExistence type="predicted"/>
<evidence type="ECO:0000313" key="3">
    <source>
        <dbReference type="Proteomes" id="UP000828390"/>
    </source>
</evidence>
<accession>A0A9D4BJJ3</accession>
<dbReference type="AlphaFoldDB" id="A0A9D4BJJ3"/>
<dbReference type="Proteomes" id="UP000828390">
    <property type="component" value="Unassembled WGS sequence"/>
</dbReference>
<protein>
    <submittedName>
        <fullName evidence="2">Uncharacterized protein</fullName>
    </submittedName>
</protein>
<evidence type="ECO:0000256" key="1">
    <source>
        <dbReference type="SAM" id="MobiDB-lite"/>
    </source>
</evidence>
<organism evidence="2 3">
    <name type="scientific">Dreissena polymorpha</name>
    <name type="common">Zebra mussel</name>
    <name type="synonym">Mytilus polymorpha</name>
    <dbReference type="NCBI Taxonomy" id="45954"/>
    <lineage>
        <taxon>Eukaryota</taxon>
        <taxon>Metazoa</taxon>
        <taxon>Spiralia</taxon>
        <taxon>Lophotrochozoa</taxon>
        <taxon>Mollusca</taxon>
        <taxon>Bivalvia</taxon>
        <taxon>Autobranchia</taxon>
        <taxon>Heteroconchia</taxon>
        <taxon>Euheterodonta</taxon>
        <taxon>Imparidentia</taxon>
        <taxon>Neoheterodontei</taxon>
        <taxon>Myida</taxon>
        <taxon>Dreissenoidea</taxon>
        <taxon>Dreissenidae</taxon>
        <taxon>Dreissena</taxon>
    </lineage>
</organism>
<dbReference type="EMBL" id="JAIWYP010000016">
    <property type="protein sequence ID" value="KAH3697119.1"/>
    <property type="molecule type" value="Genomic_DNA"/>
</dbReference>
<keyword evidence="3" id="KW-1185">Reference proteome</keyword>
<reference evidence="2" key="2">
    <citation type="submission" date="2020-11" db="EMBL/GenBank/DDBJ databases">
        <authorList>
            <person name="McCartney M.A."/>
            <person name="Auch B."/>
            <person name="Kono T."/>
            <person name="Mallez S."/>
            <person name="Becker A."/>
            <person name="Gohl D.M."/>
            <person name="Silverstein K.A.T."/>
            <person name="Koren S."/>
            <person name="Bechman K.B."/>
            <person name="Herman A."/>
            <person name="Abrahante J.E."/>
            <person name="Garbe J."/>
        </authorList>
    </citation>
    <scope>NUCLEOTIDE SEQUENCE</scope>
    <source>
        <strain evidence="2">Duluth1</strain>
        <tissue evidence="2">Whole animal</tissue>
    </source>
</reference>
<gene>
    <name evidence="2" type="ORF">DPMN_084606</name>
</gene>
<comment type="caution">
    <text evidence="2">The sequence shown here is derived from an EMBL/GenBank/DDBJ whole genome shotgun (WGS) entry which is preliminary data.</text>
</comment>
<feature type="region of interest" description="Disordered" evidence="1">
    <location>
        <begin position="1"/>
        <end position="32"/>
    </location>
</feature>
<feature type="compositionally biased region" description="Low complexity" evidence="1">
    <location>
        <begin position="11"/>
        <end position="25"/>
    </location>
</feature>
<reference evidence="2" key="1">
    <citation type="journal article" date="2019" name="bioRxiv">
        <title>The Genome of the Zebra Mussel, Dreissena polymorpha: A Resource for Invasive Species Research.</title>
        <authorList>
            <person name="McCartney M.A."/>
            <person name="Auch B."/>
            <person name="Kono T."/>
            <person name="Mallez S."/>
            <person name="Zhang Y."/>
            <person name="Obille A."/>
            <person name="Becker A."/>
            <person name="Abrahante J.E."/>
            <person name="Garbe J."/>
            <person name="Badalamenti J.P."/>
            <person name="Herman A."/>
            <person name="Mangelson H."/>
            <person name="Liachko I."/>
            <person name="Sullivan S."/>
            <person name="Sone E.D."/>
            <person name="Koren S."/>
            <person name="Silverstein K.A.T."/>
            <person name="Beckman K.B."/>
            <person name="Gohl D.M."/>
        </authorList>
    </citation>
    <scope>NUCLEOTIDE SEQUENCE</scope>
    <source>
        <strain evidence="2">Duluth1</strain>
        <tissue evidence="2">Whole animal</tissue>
    </source>
</reference>
<name>A0A9D4BJJ3_DREPO</name>